<keyword evidence="1" id="KW-0479">Metal-binding</keyword>
<reference evidence="4" key="1">
    <citation type="journal article" date="2019" name="Int. J. Syst. Evol. Microbiol.">
        <title>The Global Catalogue of Microorganisms (GCM) 10K type strain sequencing project: providing services to taxonomists for standard genome sequencing and annotation.</title>
        <authorList>
            <consortium name="The Broad Institute Genomics Platform"/>
            <consortium name="The Broad Institute Genome Sequencing Center for Infectious Disease"/>
            <person name="Wu L."/>
            <person name="Ma J."/>
        </authorList>
    </citation>
    <scope>NUCLEOTIDE SEQUENCE [LARGE SCALE GENOMIC DNA]</scope>
    <source>
        <strain evidence="4">TISTR 932</strain>
    </source>
</reference>
<dbReference type="InterPro" id="IPR051332">
    <property type="entry name" value="Fosfomycin_Res_Enzymes"/>
</dbReference>
<dbReference type="RefSeq" id="WP_379980050.1">
    <property type="nucleotide sequence ID" value="NZ_JBHUMO010000025.1"/>
</dbReference>
<dbReference type="EMBL" id="JBHUMO010000025">
    <property type="protein sequence ID" value="MFD2728543.1"/>
    <property type="molecule type" value="Genomic_DNA"/>
</dbReference>
<protein>
    <submittedName>
        <fullName evidence="3">VOC family protein</fullName>
    </submittedName>
</protein>
<dbReference type="InterPro" id="IPR029068">
    <property type="entry name" value="Glyas_Bleomycin-R_OHBP_Dase"/>
</dbReference>
<proteinExistence type="predicted"/>
<sequence length="128" mass="14962">MNHIEIYVANLANTVQFYHWLLVCNLAFELDTHWVNGVTFRQDDCYLVFVEVAKEKQSMGYNRTHIGLNHLAFWATSRLKVDQIHDQLTIINPTTLLYDQLYPFAGGQNHYAVYFEDPDRIKLEVVAV</sequence>
<dbReference type="InterPro" id="IPR037523">
    <property type="entry name" value="VOC_core"/>
</dbReference>
<organism evidence="3 4">
    <name type="scientific">Enterococcus camelliae</name>
    <dbReference type="NCBI Taxonomy" id="453959"/>
    <lineage>
        <taxon>Bacteria</taxon>
        <taxon>Bacillati</taxon>
        <taxon>Bacillota</taxon>
        <taxon>Bacilli</taxon>
        <taxon>Lactobacillales</taxon>
        <taxon>Enterococcaceae</taxon>
        <taxon>Enterococcus</taxon>
    </lineage>
</organism>
<evidence type="ECO:0000313" key="4">
    <source>
        <dbReference type="Proteomes" id="UP001597427"/>
    </source>
</evidence>
<dbReference type="SUPFAM" id="SSF54593">
    <property type="entry name" value="Glyoxalase/Bleomycin resistance protein/Dihydroxybiphenyl dioxygenase"/>
    <property type="match status" value="1"/>
</dbReference>
<keyword evidence="4" id="KW-1185">Reference proteome</keyword>
<dbReference type="InterPro" id="IPR004360">
    <property type="entry name" value="Glyas_Fos-R_dOase_dom"/>
</dbReference>
<gene>
    <name evidence="3" type="ORF">ACFSR0_03745</name>
</gene>
<dbReference type="Proteomes" id="UP001597427">
    <property type="component" value="Unassembled WGS sequence"/>
</dbReference>
<evidence type="ECO:0000259" key="2">
    <source>
        <dbReference type="PROSITE" id="PS51819"/>
    </source>
</evidence>
<dbReference type="Gene3D" id="3.10.180.10">
    <property type="entry name" value="2,3-Dihydroxybiphenyl 1,2-Dioxygenase, domain 1"/>
    <property type="match status" value="1"/>
</dbReference>
<accession>A0ABW5TIN6</accession>
<evidence type="ECO:0000313" key="3">
    <source>
        <dbReference type="EMBL" id="MFD2728543.1"/>
    </source>
</evidence>
<feature type="domain" description="VOC" evidence="2">
    <location>
        <begin position="1"/>
        <end position="128"/>
    </location>
</feature>
<dbReference type="Pfam" id="PF00903">
    <property type="entry name" value="Glyoxalase"/>
    <property type="match status" value="1"/>
</dbReference>
<dbReference type="PROSITE" id="PS51819">
    <property type="entry name" value="VOC"/>
    <property type="match status" value="1"/>
</dbReference>
<comment type="caution">
    <text evidence="3">The sequence shown here is derived from an EMBL/GenBank/DDBJ whole genome shotgun (WGS) entry which is preliminary data.</text>
</comment>
<dbReference type="PANTHER" id="PTHR36113">
    <property type="entry name" value="LYASE, PUTATIVE-RELATED-RELATED"/>
    <property type="match status" value="1"/>
</dbReference>
<evidence type="ECO:0000256" key="1">
    <source>
        <dbReference type="ARBA" id="ARBA00022723"/>
    </source>
</evidence>
<name>A0ABW5TIN6_9ENTE</name>
<dbReference type="PANTHER" id="PTHR36113:SF6">
    <property type="entry name" value="FOSFOMYCIN RESISTANCE PROTEIN FOSX"/>
    <property type="match status" value="1"/>
</dbReference>